<dbReference type="EMBL" id="QUSW01000003">
    <property type="protein sequence ID" value="RQP24461.1"/>
    <property type="molecule type" value="Genomic_DNA"/>
</dbReference>
<dbReference type="InterPro" id="IPR011330">
    <property type="entry name" value="Glyco_hydro/deAcase_b/a-brl"/>
</dbReference>
<comment type="caution">
    <text evidence="6">The sequence shown here is derived from an EMBL/GenBank/DDBJ whole genome shotgun (WGS) entry which is preliminary data.</text>
</comment>
<reference evidence="6 7" key="2">
    <citation type="submission" date="2018-12" db="EMBL/GenBank/DDBJ databases">
        <title>Rhizobacter gummiphilus sp. nov., a rubber-degrading bacterium isolated from the soil of a botanical garden in Japan.</title>
        <authorList>
            <person name="Shunsuke S.S."/>
        </authorList>
    </citation>
    <scope>NUCLEOTIDE SEQUENCE [LARGE SCALE GENOMIC DNA]</scope>
    <source>
        <strain evidence="6 7">S-16</strain>
    </source>
</reference>
<dbReference type="GO" id="GO:0046872">
    <property type="term" value="F:metal ion binding"/>
    <property type="evidence" value="ECO:0007669"/>
    <property type="project" value="UniProtKB-KW"/>
</dbReference>
<proteinExistence type="predicted"/>
<dbReference type="InterPro" id="IPR006879">
    <property type="entry name" value="YdjC-like"/>
</dbReference>
<evidence type="ECO:0000313" key="7">
    <source>
        <dbReference type="Proteomes" id="UP000267464"/>
    </source>
</evidence>
<sequence>MMKTLALCADDFGMSRGVSARIAQLAARGRINATSCLTNAAHWPATAPMLKGLPEDMDVGLHFNLSEGQPLSAELRRVWPQMPPLPQLIAKAHLRLLPLAAIAAEFDAQHAAFVEAMGRDPAFVDGHQHVHHLPGVRDRVLASIGQWADTPAVRHCGDVRGPGFAVKRALIAGTGGRALRRALDRRGIARNAALLGVYDFVPGSYRQWMKGWLRAVPHEGALLFCHPGAADGEGDAIASARGPEADYFDSSEFLDDLAEAGVRIGRAWRAVKPPR</sequence>
<dbReference type="GO" id="GO:0016787">
    <property type="term" value="F:hydrolase activity"/>
    <property type="evidence" value="ECO:0007669"/>
    <property type="project" value="UniProtKB-KW"/>
</dbReference>
<dbReference type="Pfam" id="PF04794">
    <property type="entry name" value="YdjC"/>
    <property type="match status" value="1"/>
</dbReference>
<dbReference type="RefSeq" id="WP_124540995.1">
    <property type="nucleotide sequence ID" value="NZ_QUSW01000003.1"/>
</dbReference>
<dbReference type="Gene3D" id="3.20.20.370">
    <property type="entry name" value="Glycoside hydrolase/deacetylase"/>
    <property type="match status" value="1"/>
</dbReference>
<dbReference type="GO" id="GO:0005975">
    <property type="term" value="P:carbohydrate metabolic process"/>
    <property type="evidence" value="ECO:0007669"/>
    <property type="project" value="InterPro"/>
</dbReference>
<keyword evidence="7" id="KW-1185">Reference proteome</keyword>
<evidence type="ECO:0000256" key="2">
    <source>
        <dbReference type="ARBA" id="ARBA00022723"/>
    </source>
</evidence>
<keyword evidence="2" id="KW-0479">Metal-binding</keyword>
<keyword evidence="5" id="KW-0119">Carbohydrate metabolism</keyword>
<comment type="cofactor">
    <cofactor evidence="1">
        <name>Mg(2+)</name>
        <dbReference type="ChEBI" id="CHEBI:18420"/>
    </cofactor>
</comment>
<keyword evidence="4" id="KW-0460">Magnesium</keyword>
<dbReference type="GO" id="GO:0019213">
    <property type="term" value="F:deacetylase activity"/>
    <property type="evidence" value="ECO:0007669"/>
    <property type="project" value="TreeGrafter"/>
</dbReference>
<dbReference type="PANTHER" id="PTHR31609">
    <property type="entry name" value="YDJC DEACETYLASE FAMILY MEMBER"/>
    <property type="match status" value="1"/>
</dbReference>
<dbReference type="Proteomes" id="UP000267464">
    <property type="component" value="Unassembled WGS sequence"/>
</dbReference>
<evidence type="ECO:0000256" key="5">
    <source>
        <dbReference type="ARBA" id="ARBA00023277"/>
    </source>
</evidence>
<evidence type="ECO:0000313" key="6">
    <source>
        <dbReference type="EMBL" id="RQP24461.1"/>
    </source>
</evidence>
<gene>
    <name evidence="6" type="ORF">DZC73_14335</name>
</gene>
<accession>A0A3N7HU73</accession>
<name>A0A3N7HU73_9BURK</name>
<evidence type="ECO:0000256" key="1">
    <source>
        <dbReference type="ARBA" id="ARBA00001946"/>
    </source>
</evidence>
<evidence type="ECO:0000256" key="4">
    <source>
        <dbReference type="ARBA" id="ARBA00022842"/>
    </source>
</evidence>
<dbReference type="SUPFAM" id="SSF88713">
    <property type="entry name" value="Glycoside hydrolase/deacetylase"/>
    <property type="match status" value="1"/>
</dbReference>
<keyword evidence="3" id="KW-0378">Hydrolase</keyword>
<dbReference type="CDD" id="cd10807">
    <property type="entry name" value="YdjC_like_3"/>
    <property type="match status" value="1"/>
</dbReference>
<dbReference type="AlphaFoldDB" id="A0A3N7HU73"/>
<protein>
    <submittedName>
        <fullName evidence="6">ChbG/HpnK family deacetylase</fullName>
    </submittedName>
</protein>
<dbReference type="OrthoDB" id="5295855at2"/>
<reference evidence="6 7" key="1">
    <citation type="submission" date="2018-08" db="EMBL/GenBank/DDBJ databases">
        <authorList>
            <person name="Khan S.A."/>
            <person name="Jeon C.O."/>
            <person name="Chun B.H."/>
            <person name="Jeong S.E."/>
        </authorList>
    </citation>
    <scope>NUCLEOTIDE SEQUENCE [LARGE SCALE GENOMIC DNA]</scope>
    <source>
        <strain evidence="6 7">S-16</strain>
    </source>
</reference>
<dbReference type="PANTHER" id="PTHR31609:SF1">
    <property type="entry name" value="CARBOHYDRATE DEACETYLASE"/>
    <property type="match status" value="1"/>
</dbReference>
<organism evidence="6 7">
    <name type="scientific">Piscinibacter terrae</name>
    <dbReference type="NCBI Taxonomy" id="2496871"/>
    <lineage>
        <taxon>Bacteria</taxon>
        <taxon>Pseudomonadati</taxon>
        <taxon>Pseudomonadota</taxon>
        <taxon>Betaproteobacteria</taxon>
        <taxon>Burkholderiales</taxon>
        <taxon>Sphaerotilaceae</taxon>
        <taxon>Piscinibacter</taxon>
    </lineage>
</organism>
<evidence type="ECO:0000256" key="3">
    <source>
        <dbReference type="ARBA" id="ARBA00022801"/>
    </source>
</evidence>